<dbReference type="OrthoDB" id="2679878at2"/>
<evidence type="ECO:0000313" key="1">
    <source>
        <dbReference type="EMBL" id="KON97879.1"/>
    </source>
</evidence>
<evidence type="ECO:0008006" key="5">
    <source>
        <dbReference type="Google" id="ProtNLM"/>
    </source>
</evidence>
<dbReference type="AlphaFoldDB" id="A0A0D1XHN2"/>
<reference evidence="2 4" key="2">
    <citation type="submission" date="2016-10" db="EMBL/GenBank/DDBJ databases">
        <authorList>
            <person name="de Groot N.N."/>
        </authorList>
    </citation>
    <scope>NUCLEOTIDE SEQUENCE [LARGE SCALE GENOMIC DNA]</scope>
    <source>
        <strain evidence="2 4">DSM 2895</strain>
    </source>
</reference>
<reference evidence="1 3" key="1">
    <citation type="submission" date="2015-07" db="EMBL/GenBank/DDBJ databases">
        <title>Fjat-14205 dsm 2895.</title>
        <authorList>
            <person name="Liu B."/>
            <person name="Wang J."/>
            <person name="Zhu Y."/>
            <person name="Liu G."/>
            <person name="Chen Q."/>
            <person name="Chen Z."/>
            <person name="Lan J."/>
            <person name="Che J."/>
            <person name="Ge C."/>
            <person name="Shi H."/>
            <person name="Pan Z."/>
            <person name="Liu X."/>
        </authorList>
    </citation>
    <scope>NUCLEOTIDE SEQUENCE [LARGE SCALE GENOMIC DNA]</scope>
    <source>
        <strain evidence="1 3">DSM 2895</strain>
    </source>
</reference>
<dbReference type="Proteomes" id="UP000037269">
    <property type="component" value="Unassembled WGS sequence"/>
</dbReference>
<dbReference type="EMBL" id="FNED01000001">
    <property type="protein sequence ID" value="SDH96886.1"/>
    <property type="molecule type" value="Genomic_DNA"/>
</dbReference>
<dbReference type="RefSeq" id="WP_043067812.1">
    <property type="nucleotide sequence ID" value="NZ_BJOA01000026.1"/>
</dbReference>
<sequence length="134" mass="14939">MKKAFGYVLVLLIAVGIAGCQERTPEKLPDETAQSQEVIAQSPSLAVSHSIEGNTVYLTFLTRNFMYAPEGQSEIEPGEGYVNVWVDNKLTRVYNNTLEVPNLTSGPHSFAVELVRNNHKPYPNTKISFTIRIK</sequence>
<accession>A0A0D1XHN2</accession>
<organism evidence="1 3">
    <name type="scientific">Aneurinibacillus migulanus</name>
    <name type="common">Bacillus migulanus</name>
    <dbReference type="NCBI Taxonomy" id="47500"/>
    <lineage>
        <taxon>Bacteria</taxon>
        <taxon>Bacillati</taxon>
        <taxon>Bacillota</taxon>
        <taxon>Bacilli</taxon>
        <taxon>Bacillales</taxon>
        <taxon>Paenibacillaceae</taxon>
        <taxon>Aneurinibacillus group</taxon>
        <taxon>Aneurinibacillus</taxon>
    </lineage>
</organism>
<evidence type="ECO:0000313" key="4">
    <source>
        <dbReference type="Proteomes" id="UP000182836"/>
    </source>
</evidence>
<gene>
    <name evidence="1" type="ORF">AF333_23050</name>
    <name evidence="2" type="ORF">SAMN04487909_10177</name>
</gene>
<proteinExistence type="predicted"/>
<dbReference type="PROSITE" id="PS51257">
    <property type="entry name" value="PROKAR_LIPOPROTEIN"/>
    <property type="match status" value="1"/>
</dbReference>
<evidence type="ECO:0000313" key="2">
    <source>
        <dbReference type="EMBL" id="SDH96886.1"/>
    </source>
</evidence>
<dbReference type="STRING" id="47500.AF333_23050"/>
<keyword evidence="3" id="KW-1185">Reference proteome</keyword>
<dbReference type="GeneID" id="42308005"/>
<dbReference type="Proteomes" id="UP000182836">
    <property type="component" value="Unassembled WGS sequence"/>
</dbReference>
<protein>
    <recommendedName>
        <fullName evidence="5">DUF4399 domain-containing protein</fullName>
    </recommendedName>
</protein>
<dbReference type="EMBL" id="LGUG01000004">
    <property type="protein sequence ID" value="KON97879.1"/>
    <property type="molecule type" value="Genomic_DNA"/>
</dbReference>
<dbReference type="PATRIC" id="fig|47500.12.peg.2831"/>
<name>A0A0D1XHN2_ANEMI</name>
<evidence type="ECO:0000313" key="3">
    <source>
        <dbReference type="Proteomes" id="UP000037269"/>
    </source>
</evidence>